<dbReference type="GO" id="GO:0006260">
    <property type="term" value="P:DNA replication"/>
    <property type="evidence" value="ECO:0007669"/>
    <property type="project" value="InterPro"/>
</dbReference>
<dbReference type="InterPro" id="IPR027417">
    <property type="entry name" value="P-loop_NTPase"/>
</dbReference>
<dbReference type="EMBL" id="BK032721">
    <property type="protein sequence ID" value="DAF56635.1"/>
    <property type="molecule type" value="Genomic_DNA"/>
</dbReference>
<dbReference type="InterPro" id="IPR007694">
    <property type="entry name" value="DNA_helicase_DnaB-like_C"/>
</dbReference>
<dbReference type="Pfam" id="PF03796">
    <property type="entry name" value="DnaB_C"/>
    <property type="match status" value="1"/>
</dbReference>
<evidence type="ECO:0000313" key="2">
    <source>
        <dbReference type="EMBL" id="DAF56635.1"/>
    </source>
</evidence>
<keyword evidence="2" id="KW-0067">ATP-binding</keyword>
<name>A0A8S5T0S0_9CAUD</name>
<dbReference type="GO" id="GO:0003678">
    <property type="term" value="F:DNA helicase activity"/>
    <property type="evidence" value="ECO:0007669"/>
    <property type="project" value="InterPro"/>
</dbReference>
<dbReference type="Gene3D" id="3.40.50.300">
    <property type="entry name" value="P-loop containing nucleotide triphosphate hydrolases"/>
    <property type="match status" value="1"/>
</dbReference>
<keyword evidence="2" id="KW-0347">Helicase</keyword>
<dbReference type="GO" id="GO:0005524">
    <property type="term" value="F:ATP binding"/>
    <property type="evidence" value="ECO:0007669"/>
    <property type="project" value="InterPro"/>
</dbReference>
<protein>
    <submittedName>
        <fullName evidence="2">DnaB-like replicative helicase</fullName>
    </submittedName>
</protein>
<proteinExistence type="predicted"/>
<organism evidence="2">
    <name type="scientific">Myoviridae sp. ctWb16</name>
    <dbReference type="NCBI Taxonomy" id="2827690"/>
    <lineage>
        <taxon>Viruses</taxon>
        <taxon>Duplodnaviria</taxon>
        <taxon>Heunggongvirae</taxon>
        <taxon>Uroviricota</taxon>
        <taxon>Caudoviricetes</taxon>
    </lineage>
</organism>
<keyword evidence="2" id="KW-0378">Hydrolase</keyword>
<dbReference type="SUPFAM" id="SSF52540">
    <property type="entry name" value="P-loop containing nucleoside triphosphate hydrolases"/>
    <property type="match status" value="1"/>
</dbReference>
<sequence length="449" mass="51374">MIIPNNFDEQDQKSLIQFLFSEPSLFIRAKPILKPEYFDKKFQETIQYLLDFSTEYSTLPTVEQLNNNSRIDYQKVEGLSDTNIQKSVLDMAEWFCKKRGLEIAIEECYERISKGDTSGIDQRIREAQMISLTRDLGINYWDNTAEWLHKIDKEMGVIPTGWTEFDKLFNGGFSWGQLNYVVSPSGGGKSLCMANLALNWSLMGFNVLYFTLELDRELVGKRIMAMERNVAYSDISLKADALCEQVQIKKLKDHPGVIQIIDLPRGATPTDIRSQLQNFELETKIIPEILIFDYAGIMNPSDRKVDVNNIHLRDKNIAEELREIARERTHNNKRTMCISANQITKDGASEMEFTQTDIAGGSTLVHTCDNLFSVRTNESMRQRGEYEFKIIKSRNAGCTDVKFKMGYNSKTLRISDFSMIGKDIPDNSNNSASVLSALKTLEQYKEKGE</sequence>
<dbReference type="PROSITE" id="PS51199">
    <property type="entry name" value="SF4_HELICASE"/>
    <property type="match status" value="1"/>
</dbReference>
<accession>A0A8S5T0S0</accession>
<feature type="domain" description="SF4 helicase" evidence="1">
    <location>
        <begin position="151"/>
        <end position="421"/>
    </location>
</feature>
<reference evidence="2" key="1">
    <citation type="journal article" date="2021" name="Proc. Natl. Acad. Sci. U.S.A.">
        <title>A Catalog of Tens of Thousands of Viruses from Human Metagenomes Reveals Hidden Associations with Chronic Diseases.</title>
        <authorList>
            <person name="Tisza M.J."/>
            <person name="Buck C.B."/>
        </authorList>
    </citation>
    <scope>NUCLEOTIDE SEQUENCE</scope>
    <source>
        <strain evidence="2">CtWb16</strain>
    </source>
</reference>
<evidence type="ECO:0000259" key="1">
    <source>
        <dbReference type="PROSITE" id="PS51199"/>
    </source>
</evidence>
<keyword evidence="2" id="KW-0547">Nucleotide-binding</keyword>